<comment type="caution">
    <text evidence="1">Lacks conserved residue(s) required for the propagation of feature annotation.</text>
</comment>
<keyword evidence="4" id="KW-1185">Reference proteome</keyword>
<comment type="caution">
    <text evidence="3">The sequence shown here is derived from an EMBL/GenBank/DDBJ whole genome shotgun (WGS) entry which is preliminary data.</text>
</comment>
<dbReference type="EMBL" id="SWBO01000009">
    <property type="protein sequence ID" value="TKB98156.1"/>
    <property type="molecule type" value="Genomic_DNA"/>
</dbReference>
<protein>
    <submittedName>
        <fullName evidence="3">Response regulator transcription factor</fullName>
    </submittedName>
</protein>
<sequence length="120" mass="13617">MNILIADDVKIYRLAIKSYIHKLWPDAVVYEESNLDSVIKDVFDVEYDLLILADSMPGNEQIEDFVTQAIKYTKVIIFCDCTEDSAKAKRLIELGADGFLSKTATEQEVISTLLFVFSEN</sequence>
<proteinExistence type="predicted"/>
<dbReference type="PROSITE" id="PS50110">
    <property type="entry name" value="RESPONSE_REGULATORY"/>
    <property type="match status" value="1"/>
</dbReference>
<evidence type="ECO:0000313" key="3">
    <source>
        <dbReference type="EMBL" id="TKB98156.1"/>
    </source>
</evidence>
<evidence type="ECO:0000259" key="2">
    <source>
        <dbReference type="PROSITE" id="PS50110"/>
    </source>
</evidence>
<feature type="domain" description="Response regulatory" evidence="2">
    <location>
        <begin position="2"/>
        <end position="117"/>
    </location>
</feature>
<dbReference type="Pfam" id="PF00072">
    <property type="entry name" value="Response_reg"/>
    <property type="match status" value="1"/>
</dbReference>
<dbReference type="RefSeq" id="WP_136877770.1">
    <property type="nucleotide sequence ID" value="NZ_SWBO01000009.1"/>
</dbReference>
<dbReference type="GO" id="GO:0000160">
    <property type="term" value="P:phosphorelay signal transduction system"/>
    <property type="evidence" value="ECO:0007669"/>
    <property type="project" value="InterPro"/>
</dbReference>
<dbReference type="OrthoDB" id="770374at2"/>
<dbReference type="Proteomes" id="UP000310477">
    <property type="component" value="Unassembled WGS sequence"/>
</dbReference>
<name>A0A4U1BZP6_9SPHI</name>
<dbReference type="InterPro" id="IPR011006">
    <property type="entry name" value="CheY-like_superfamily"/>
</dbReference>
<evidence type="ECO:0000256" key="1">
    <source>
        <dbReference type="PROSITE-ProRule" id="PRU00169"/>
    </source>
</evidence>
<dbReference type="AlphaFoldDB" id="A0A4U1BZP6"/>
<dbReference type="Gene3D" id="3.40.50.2300">
    <property type="match status" value="1"/>
</dbReference>
<evidence type="ECO:0000313" key="4">
    <source>
        <dbReference type="Proteomes" id="UP000310477"/>
    </source>
</evidence>
<gene>
    <name evidence="3" type="ORF">FA045_14315</name>
</gene>
<dbReference type="SUPFAM" id="SSF52172">
    <property type="entry name" value="CheY-like"/>
    <property type="match status" value="1"/>
</dbReference>
<dbReference type="InterPro" id="IPR001789">
    <property type="entry name" value="Sig_transdc_resp-reg_receiver"/>
</dbReference>
<reference evidence="3 4" key="1">
    <citation type="submission" date="2019-04" db="EMBL/GenBank/DDBJ databases">
        <title>Pedobacter sp. AR-2-6 sp. nov., isolated from Arctic soil.</title>
        <authorList>
            <person name="Dahal R.H."/>
            <person name="Kim D.-U."/>
        </authorList>
    </citation>
    <scope>NUCLEOTIDE SEQUENCE [LARGE SCALE GENOMIC DNA]</scope>
    <source>
        <strain evidence="3 4">AR-2-6</strain>
    </source>
</reference>
<accession>A0A4U1BZP6</accession>
<organism evidence="3 4">
    <name type="scientific">Pedobacter cryotolerans</name>
    <dbReference type="NCBI Taxonomy" id="2571270"/>
    <lineage>
        <taxon>Bacteria</taxon>
        <taxon>Pseudomonadati</taxon>
        <taxon>Bacteroidota</taxon>
        <taxon>Sphingobacteriia</taxon>
        <taxon>Sphingobacteriales</taxon>
        <taxon>Sphingobacteriaceae</taxon>
        <taxon>Pedobacter</taxon>
    </lineage>
</organism>